<dbReference type="NCBIfam" id="TIGR01640">
    <property type="entry name" value="F_box_assoc_1"/>
    <property type="match status" value="1"/>
</dbReference>
<dbReference type="PANTHER" id="PTHR31672:SF13">
    <property type="entry name" value="F-BOX PROTEIN CPR30-LIKE"/>
    <property type="match status" value="1"/>
</dbReference>
<protein>
    <recommendedName>
        <fullName evidence="1">F-box domain-containing protein</fullName>
    </recommendedName>
</protein>
<reference evidence="2 3" key="1">
    <citation type="journal article" date="2021" name="BMC Genomics">
        <title>Datura genome reveals duplications of psychoactive alkaloid biosynthetic genes and high mutation rate following tissue culture.</title>
        <authorList>
            <person name="Rajewski A."/>
            <person name="Carter-House D."/>
            <person name="Stajich J."/>
            <person name="Litt A."/>
        </authorList>
    </citation>
    <scope>NUCLEOTIDE SEQUENCE [LARGE SCALE GENOMIC DNA]</scope>
    <source>
        <strain evidence="2">AR-01</strain>
    </source>
</reference>
<dbReference type="Pfam" id="PF00646">
    <property type="entry name" value="F-box"/>
    <property type="match status" value="1"/>
</dbReference>
<dbReference type="InterPro" id="IPR050796">
    <property type="entry name" value="SCF_F-box_component"/>
</dbReference>
<accession>A0ABS8UTB7</accession>
<dbReference type="InterPro" id="IPR036047">
    <property type="entry name" value="F-box-like_dom_sf"/>
</dbReference>
<dbReference type="SUPFAM" id="SSF81383">
    <property type="entry name" value="F-box domain"/>
    <property type="match status" value="1"/>
</dbReference>
<feature type="domain" description="F-box" evidence="1">
    <location>
        <begin position="1"/>
        <end position="37"/>
    </location>
</feature>
<gene>
    <name evidence="2" type="ORF">HAX54_020120</name>
</gene>
<sequence>MDIDILSRLPVKSLLRFRCVSKSWKALISEPYFKKKHLSHAKNPKMLISQYGYDEDHTFTFYSSSLSSIQFVTDVQRLDWPLNSKPSHARVCCCCDGLFLVGIWGNLEEQDPSILLLWNPSTRESIVLSNSELPPVEFSLYGLGYDSTINDYKVVRIDEYIDASEEILVLKSGSWKKIDESSYRSRGWLLASRYNMDGLAFVHEALHWLGCDPTDTVVSFNISNEMCGEIPLPPKAHVELRADLEKEKKKRRSRDKLIVCMWKGIKKILKALASSARTPQATRHDLPEFSFLNGFEEGADDEAGNYNSPVHGL</sequence>
<evidence type="ECO:0000313" key="2">
    <source>
        <dbReference type="EMBL" id="MCD9561146.1"/>
    </source>
</evidence>
<dbReference type="InterPro" id="IPR013187">
    <property type="entry name" value="F-box-assoc_dom_typ3"/>
</dbReference>
<name>A0ABS8UTB7_DATST</name>
<keyword evidence="3" id="KW-1185">Reference proteome</keyword>
<evidence type="ECO:0000259" key="1">
    <source>
        <dbReference type="SMART" id="SM00256"/>
    </source>
</evidence>
<dbReference type="Gene3D" id="1.20.1280.50">
    <property type="match status" value="1"/>
</dbReference>
<dbReference type="SMART" id="SM00256">
    <property type="entry name" value="FBOX"/>
    <property type="match status" value="1"/>
</dbReference>
<dbReference type="Pfam" id="PF08268">
    <property type="entry name" value="FBA_3"/>
    <property type="match status" value="1"/>
</dbReference>
<dbReference type="InterPro" id="IPR017451">
    <property type="entry name" value="F-box-assoc_interact_dom"/>
</dbReference>
<evidence type="ECO:0000313" key="3">
    <source>
        <dbReference type="Proteomes" id="UP000823775"/>
    </source>
</evidence>
<comment type="caution">
    <text evidence="2">The sequence shown here is derived from an EMBL/GenBank/DDBJ whole genome shotgun (WGS) entry which is preliminary data.</text>
</comment>
<proteinExistence type="predicted"/>
<dbReference type="Proteomes" id="UP000823775">
    <property type="component" value="Unassembled WGS sequence"/>
</dbReference>
<organism evidence="2 3">
    <name type="scientific">Datura stramonium</name>
    <name type="common">Jimsonweed</name>
    <name type="synonym">Common thornapple</name>
    <dbReference type="NCBI Taxonomy" id="4076"/>
    <lineage>
        <taxon>Eukaryota</taxon>
        <taxon>Viridiplantae</taxon>
        <taxon>Streptophyta</taxon>
        <taxon>Embryophyta</taxon>
        <taxon>Tracheophyta</taxon>
        <taxon>Spermatophyta</taxon>
        <taxon>Magnoliopsida</taxon>
        <taxon>eudicotyledons</taxon>
        <taxon>Gunneridae</taxon>
        <taxon>Pentapetalae</taxon>
        <taxon>asterids</taxon>
        <taxon>lamiids</taxon>
        <taxon>Solanales</taxon>
        <taxon>Solanaceae</taxon>
        <taxon>Solanoideae</taxon>
        <taxon>Datureae</taxon>
        <taxon>Datura</taxon>
    </lineage>
</organism>
<dbReference type="InterPro" id="IPR001810">
    <property type="entry name" value="F-box_dom"/>
</dbReference>
<dbReference type="PANTHER" id="PTHR31672">
    <property type="entry name" value="BNACNNG10540D PROTEIN"/>
    <property type="match status" value="1"/>
</dbReference>
<dbReference type="EMBL" id="JACEIK010002433">
    <property type="protein sequence ID" value="MCD9561146.1"/>
    <property type="molecule type" value="Genomic_DNA"/>
</dbReference>
<dbReference type="CDD" id="cd22157">
    <property type="entry name" value="F-box_AtFBW1-like"/>
    <property type="match status" value="1"/>
</dbReference>